<dbReference type="InterPro" id="IPR011049">
    <property type="entry name" value="Serralysin-like_metalloprot_C"/>
</dbReference>
<dbReference type="Pfam" id="PF14252">
    <property type="entry name" value="DUF4347"/>
    <property type="match status" value="1"/>
</dbReference>
<dbReference type="GO" id="GO:0005509">
    <property type="term" value="F:calcium ion binding"/>
    <property type="evidence" value="ECO:0007669"/>
    <property type="project" value="InterPro"/>
</dbReference>
<feature type="compositionally biased region" description="Basic and acidic residues" evidence="3">
    <location>
        <begin position="796"/>
        <end position="808"/>
    </location>
</feature>
<keyword evidence="2" id="KW-0964">Secreted</keyword>
<feature type="region of interest" description="Disordered" evidence="3">
    <location>
        <begin position="793"/>
        <end position="813"/>
    </location>
</feature>
<gene>
    <name evidence="5" type="ordered locus">Tery_0424</name>
</gene>
<dbReference type="PROSITE" id="PS00330">
    <property type="entry name" value="HEMOLYSIN_CALCIUM"/>
    <property type="match status" value="3"/>
</dbReference>
<dbReference type="InterPro" id="IPR050557">
    <property type="entry name" value="RTX_toxin/Mannuronan_C5-epim"/>
</dbReference>
<dbReference type="InterPro" id="IPR010895">
    <property type="entry name" value="CHRD"/>
</dbReference>
<feature type="domain" description="CHRD" evidence="4">
    <location>
        <begin position="431"/>
        <end position="680"/>
    </location>
</feature>
<dbReference type="SUPFAM" id="SSF51120">
    <property type="entry name" value="beta-Roll"/>
    <property type="match status" value="1"/>
</dbReference>
<dbReference type="InterPro" id="IPR001343">
    <property type="entry name" value="Hemolysn_Ca-bd"/>
</dbReference>
<reference evidence="5" key="1">
    <citation type="submission" date="2006-06" db="EMBL/GenBank/DDBJ databases">
        <title>Complete sequence of Trichodesmium erythraeum IMS101.</title>
        <authorList>
            <consortium name="US DOE Joint Genome Institute"/>
            <person name="Copeland A."/>
            <person name="Lucas S."/>
            <person name="Lapidus A."/>
            <person name="Barry K."/>
            <person name="Detter J.C."/>
            <person name="Glavina del Rio T."/>
            <person name="Hammon N."/>
            <person name="Israni S."/>
            <person name="Dalin E."/>
            <person name="Tice H."/>
            <person name="Pitluck S."/>
            <person name="Kiss H."/>
            <person name="Munk A.C."/>
            <person name="Brettin T."/>
            <person name="Bruce D."/>
            <person name="Han C."/>
            <person name="Tapia R."/>
            <person name="Gilna P."/>
            <person name="Schmutz J."/>
            <person name="Larimer F."/>
            <person name="Land M."/>
            <person name="Hauser L."/>
            <person name="Kyrpides N."/>
            <person name="Kim E."/>
            <person name="Richardson P."/>
        </authorList>
    </citation>
    <scope>NUCLEOTIDE SEQUENCE [LARGE SCALE GENOMIC DNA]</scope>
    <source>
        <strain evidence="5">IMS101</strain>
    </source>
</reference>
<dbReference type="eggNOG" id="COG2931">
    <property type="taxonomic scope" value="Bacteria"/>
</dbReference>
<evidence type="ECO:0000256" key="2">
    <source>
        <dbReference type="ARBA" id="ARBA00022525"/>
    </source>
</evidence>
<dbReference type="Gene3D" id="2.150.10.10">
    <property type="entry name" value="Serralysin-like metalloprotease, C-terminal"/>
    <property type="match status" value="1"/>
</dbReference>
<dbReference type="EMBL" id="CP000393">
    <property type="protein sequence ID" value="ABG49884.1"/>
    <property type="molecule type" value="Genomic_DNA"/>
</dbReference>
<dbReference type="PANTHER" id="PTHR38340:SF1">
    <property type="entry name" value="S-LAYER PROTEIN"/>
    <property type="match status" value="1"/>
</dbReference>
<dbReference type="InterPro" id="IPR018511">
    <property type="entry name" value="Hemolysin-typ_Ca-bd_CS"/>
</dbReference>
<dbReference type="KEGG" id="ter:Tery_0424"/>
<evidence type="ECO:0000256" key="1">
    <source>
        <dbReference type="ARBA" id="ARBA00004613"/>
    </source>
</evidence>
<dbReference type="PRINTS" id="PR00313">
    <property type="entry name" value="CABNDNGRPT"/>
</dbReference>
<dbReference type="Pfam" id="PF00353">
    <property type="entry name" value="HemolysinCabind"/>
    <property type="match status" value="3"/>
</dbReference>
<name>Q119E0_TRIEI</name>
<dbReference type="GO" id="GO:0005576">
    <property type="term" value="C:extracellular region"/>
    <property type="evidence" value="ECO:0007669"/>
    <property type="project" value="UniProtKB-SubCell"/>
</dbReference>
<dbReference type="RefSeq" id="WP_011610280.1">
    <property type="nucleotide sequence ID" value="NC_008312.1"/>
</dbReference>
<evidence type="ECO:0000259" key="4">
    <source>
        <dbReference type="SMART" id="SM00754"/>
    </source>
</evidence>
<dbReference type="AlphaFoldDB" id="Q119E0"/>
<dbReference type="InterPro" id="IPR025592">
    <property type="entry name" value="DUF4347"/>
</dbReference>
<proteinExistence type="predicted"/>
<dbReference type="PANTHER" id="PTHR38340">
    <property type="entry name" value="S-LAYER PROTEIN"/>
    <property type="match status" value="1"/>
</dbReference>
<dbReference type="Pfam" id="PF07452">
    <property type="entry name" value="CHRD"/>
    <property type="match status" value="1"/>
</dbReference>
<sequence>MNSILKKATESIEINQNLQQVRQQKRLMVIDTRVENYRQLTTGVTPETKVALIDPKRDGIEQITELLSNYPTNSLHIVCHGDPGILYLGKTPISEQNLPKYTGYLQEWGIVDILLYSCNIASQSDNLLQLLHKFTGANIAASKHQVGNPLKGGTWDLESRIGSVASEIAFLPQVIQDYPGVFHGLQFYVGQDETGKVRAYLGKDDRVSNAYTNIFSDDYLTLSPVGIWDDREIEEKDTAFDYRYTNNASYFPGFTPQIDMFYETPVDGSPADDSFDRERNTYFQVNFLDELKVWNGEDFVATGGEVMTWSQENWDVNDKGEWYAEFANEVTTGEGVVKGKPYYYAVYDEPGNDHWHYVMELQEGTSPTGIDDGLYLLPIEVETNIPDSIPSDPVYILYNQNLSAAPDVDQDTILAAQNYLLEEYGMTEPAQEFKAFLDSSQNGVDSDATGLATFSLNAEQTEIEYTIELNGLDLIEDPVKRTAENAITEIHFHHRGYGTDGSHVLNVFGTPSEDDDNIEIDYENERIIGKWDWSDAAANFARHSEPKSDGVYGDWKAPKLEIEVVEAYNNGALGIKLRDEEPEDKLNIFEGTQLNFDNGARVKITENITISKAKSSIVEASILEGGDIPAGEIAILSPAQMPGTTPVTTSLFNLFHGNLYVQVHTNQNPEPGDIRGQVLPVRTLADAEDDVLSGGTGNELFELDAADVGGIEIEELAGRETLTLEGMETSMSNLHREDNDLIIDVNQDGSFQTAEDLTLKNFFADEVGVVGKGYIELVDEISGNEILRGVSSSGKDLVHGTSEDDIRQGKGGNDVISGFGGNDELYGNRGDDLLKGGDGNDILKGGYENDTLKGNSGNDTLIGWQGFDILLGGSGEDNLKGGIGRDRLNGGKDDDLLSGGASQDKFIFAANKTFSEADLGVDEITDFVSGPDKIILDVTVFTAIKTTPGESLDEGEFAVVDNETDVFSADATIVYNSANSTLYYNPNGVENGLGDGGSFALLSNEASLSADDFLVRA</sequence>
<comment type="subcellular location">
    <subcellularLocation>
        <location evidence="1">Secreted</location>
    </subcellularLocation>
</comment>
<dbReference type="OrthoDB" id="467782at2"/>
<dbReference type="STRING" id="203124.Tery_0424"/>
<evidence type="ECO:0000313" key="5">
    <source>
        <dbReference type="EMBL" id="ABG49884.1"/>
    </source>
</evidence>
<accession>Q119E0</accession>
<evidence type="ECO:0000256" key="3">
    <source>
        <dbReference type="SAM" id="MobiDB-lite"/>
    </source>
</evidence>
<dbReference type="SMART" id="SM00754">
    <property type="entry name" value="CHRD"/>
    <property type="match status" value="1"/>
</dbReference>
<organism evidence="5">
    <name type="scientific">Trichodesmium erythraeum (strain IMS101)</name>
    <dbReference type="NCBI Taxonomy" id="203124"/>
    <lineage>
        <taxon>Bacteria</taxon>
        <taxon>Bacillati</taxon>
        <taxon>Cyanobacteriota</taxon>
        <taxon>Cyanophyceae</taxon>
        <taxon>Oscillatoriophycideae</taxon>
        <taxon>Oscillatoriales</taxon>
        <taxon>Microcoleaceae</taxon>
        <taxon>Trichodesmium</taxon>
    </lineage>
</organism>
<protein>
    <submittedName>
        <fullName evidence="5">Hemolysin-type calcium-binding region</fullName>
    </submittedName>
</protein>
<dbReference type="HOGENOM" id="CLU_317594_0_0_3"/>